<proteinExistence type="predicted"/>
<organism evidence="1">
    <name type="scientific">marine sediment metagenome</name>
    <dbReference type="NCBI Taxonomy" id="412755"/>
    <lineage>
        <taxon>unclassified sequences</taxon>
        <taxon>metagenomes</taxon>
        <taxon>ecological metagenomes</taxon>
    </lineage>
</organism>
<dbReference type="EMBL" id="LAZR01029169">
    <property type="protein sequence ID" value="KKL60370.1"/>
    <property type="molecule type" value="Genomic_DNA"/>
</dbReference>
<protein>
    <submittedName>
        <fullName evidence="1">Uncharacterized protein</fullName>
    </submittedName>
</protein>
<feature type="non-terminal residue" evidence="1">
    <location>
        <position position="1"/>
    </location>
</feature>
<evidence type="ECO:0000313" key="1">
    <source>
        <dbReference type="EMBL" id="KKL60370.1"/>
    </source>
</evidence>
<reference evidence="1" key="1">
    <citation type="journal article" date="2015" name="Nature">
        <title>Complex archaea that bridge the gap between prokaryotes and eukaryotes.</title>
        <authorList>
            <person name="Spang A."/>
            <person name="Saw J.H."/>
            <person name="Jorgensen S.L."/>
            <person name="Zaremba-Niedzwiedzka K."/>
            <person name="Martijn J."/>
            <person name="Lind A.E."/>
            <person name="van Eijk R."/>
            <person name="Schleper C."/>
            <person name="Guy L."/>
            <person name="Ettema T.J."/>
        </authorList>
    </citation>
    <scope>NUCLEOTIDE SEQUENCE</scope>
</reference>
<name>A0A0F9FSM6_9ZZZZ</name>
<accession>A0A0F9FSM6</accession>
<dbReference type="AlphaFoldDB" id="A0A0F9FSM6"/>
<comment type="caution">
    <text evidence="1">The sequence shown here is derived from an EMBL/GenBank/DDBJ whole genome shotgun (WGS) entry which is preliminary data.</text>
</comment>
<sequence length="429" mass="47918">AAAGVGGPSGEALDKYLIPIIPEVQMRAMYAANPITGPPKFVAVRPKLLEPNTEGQRFEVLFYPVPDQAYTLDYRYNRIWVKLSTTNKYPAGAAYHGELILQSCLRMVEQRIKGKRGPHHELFLEMLGASQQIDAKHKAVTRRSAWPVKEYDPNTDALLAGKADGPPGSSIESIRRDVGIYLGFPANPDEWSYDQEGMVDTISQSGIDQFHMPPIIPELKSEMHVWSFMLPIATLTTVADTEDYDAPSDFDGIQGDMTYQSSNEGYGSVPVVGEEQIRRLKQHNPIQTGKPQLACTFADIDTDPGYQQNVYKIRLYPKPDAEYVLEYKYRILADTFGGRGYTQSVALGVPVHRLTILASCFYIAETQIKLIVDGPMKRLFFERLKASISHDSTLHRPEYLGYNGDNSGAGTPWRDFNRATTVLVGGIQY</sequence>
<gene>
    <name evidence="1" type="ORF">LCGC14_2205980</name>
</gene>